<evidence type="ECO:0000256" key="1">
    <source>
        <dbReference type="SAM" id="Coils"/>
    </source>
</evidence>
<protein>
    <recommendedName>
        <fullName evidence="4">Type III secretion system protein</fullName>
    </recommendedName>
</protein>
<evidence type="ECO:0000313" key="2">
    <source>
        <dbReference type="EMBL" id="WGO83845.1"/>
    </source>
</evidence>
<feature type="coiled-coil region" evidence="1">
    <location>
        <begin position="214"/>
        <end position="263"/>
    </location>
</feature>
<gene>
    <name evidence="2" type="ORF">QG404_02695</name>
</gene>
<organism evidence="2 3">
    <name type="scientific">Arsenophonus apicola</name>
    <dbReference type="NCBI Taxonomy" id="2879119"/>
    <lineage>
        <taxon>Bacteria</taxon>
        <taxon>Pseudomonadati</taxon>
        <taxon>Pseudomonadota</taxon>
        <taxon>Gammaproteobacteria</taxon>
        <taxon>Enterobacterales</taxon>
        <taxon>Morganellaceae</taxon>
        <taxon>Arsenophonus</taxon>
    </lineage>
</organism>
<dbReference type="RefSeq" id="WP_280938872.1">
    <property type="nucleotide sequence ID" value="NZ_CP123759.1"/>
</dbReference>
<dbReference type="Proteomes" id="UP001231859">
    <property type="component" value="Chromosome"/>
</dbReference>
<accession>A0ABY8P2X2</accession>
<evidence type="ECO:0008006" key="4">
    <source>
        <dbReference type="Google" id="ProtNLM"/>
    </source>
</evidence>
<evidence type="ECO:0000313" key="3">
    <source>
        <dbReference type="Proteomes" id="UP001231859"/>
    </source>
</evidence>
<reference evidence="2 3" key="1">
    <citation type="submission" date="2023-04" db="EMBL/GenBank/DDBJ databases">
        <title>Genome dynamics across the evolutionary transition to endosymbiosis.</title>
        <authorList>
            <person name="Siozios S."/>
            <person name="Nadal-Jimenez P."/>
            <person name="Azagi T."/>
            <person name="Sprong H."/>
            <person name="Frost C.L."/>
            <person name="Parratt S.R."/>
            <person name="Taylor G."/>
            <person name="Brettell L."/>
            <person name="Lew K.C."/>
            <person name="Croft L."/>
            <person name="King K.C."/>
            <person name="Brockhurst M.A."/>
            <person name="Hypsa V."/>
            <person name="Novakova E."/>
            <person name="Darby A.C."/>
            <person name="Hurst G.D.D."/>
        </authorList>
    </citation>
    <scope>NUCLEOTIDE SEQUENCE [LARGE SCALE GENOMIC DNA]</scope>
    <source>
        <strain evidence="3">aApi_AU</strain>
    </source>
</reference>
<proteinExistence type="predicted"/>
<name>A0ABY8P2X2_9GAMM</name>
<sequence length="274" mass="29529">MSTITPSITKHSVSPIITPDVKNITEPNQISDKKASQILASKTTQQQIEQTTKEQINQTNLPLLSLPTVEKDAEALIDRLEKSPPVVMNLLGTSDVQLLALLNKISATLRELNAKSRENGDKLKITTLQSSEKVKDSKYTEAGSLLTSAIAGSSLSLGMTVAGAGISLKGLSQTTNNSIGSPQNSSLIAGNAVSNLSNPISQMTQQPLASGQIKEQGNQRILETEQQINNATGETHQREENINEEVKNKMIQILNKMIEYSQQTVSTISGNIRA</sequence>
<keyword evidence="3" id="KW-1185">Reference proteome</keyword>
<dbReference type="EMBL" id="CP123759">
    <property type="protein sequence ID" value="WGO83845.1"/>
    <property type="molecule type" value="Genomic_DNA"/>
</dbReference>
<keyword evidence="1" id="KW-0175">Coiled coil</keyword>